<evidence type="ECO:0000313" key="2">
    <source>
        <dbReference type="Proteomes" id="UP000054630"/>
    </source>
</evidence>
<sequence>MIHQKPNESLCYIKQLCQFPLLETEFFLDQEWWIFDTRLDQILAHLGQRRTTPILRRVAVVAVGWSAVGGPGAAPFRFNIPNLDIFSLKIIHCRELSTTTRHNRSANHRAMLEKKFFVV</sequence>
<dbReference type="AlphaFoldDB" id="A0A0V0SDQ5"/>
<accession>A0A0V0SDQ5</accession>
<comment type="caution">
    <text evidence="1">The sequence shown here is derived from an EMBL/GenBank/DDBJ whole genome shotgun (WGS) entry which is preliminary data.</text>
</comment>
<keyword evidence="2" id="KW-1185">Reference proteome</keyword>
<protein>
    <submittedName>
        <fullName evidence="1">Uncharacterized protein</fullName>
    </submittedName>
</protein>
<reference evidence="1 2" key="1">
    <citation type="submission" date="2015-01" db="EMBL/GenBank/DDBJ databases">
        <title>Evolution of Trichinella species and genotypes.</title>
        <authorList>
            <person name="Korhonen P.K."/>
            <person name="Edoardo P."/>
            <person name="Giuseppe L.R."/>
            <person name="Gasser R.B."/>
        </authorList>
    </citation>
    <scope>NUCLEOTIDE SEQUENCE [LARGE SCALE GENOMIC DNA]</scope>
    <source>
        <strain evidence="1">ISS37</strain>
    </source>
</reference>
<proteinExistence type="predicted"/>
<gene>
    <name evidence="1" type="ORF">T07_9237</name>
</gene>
<name>A0A0V0SDQ5_9BILA</name>
<organism evidence="1 2">
    <name type="scientific">Trichinella nelsoni</name>
    <dbReference type="NCBI Taxonomy" id="6336"/>
    <lineage>
        <taxon>Eukaryota</taxon>
        <taxon>Metazoa</taxon>
        <taxon>Ecdysozoa</taxon>
        <taxon>Nematoda</taxon>
        <taxon>Enoplea</taxon>
        <taxon>Dorylaimia</taxon>
        <taxon>Trichinellida</taxon>
        <taxon>Trichinellidae</taxon>
        <taxon>Trichinella</taxon>
    </lineage>
</organism>
<dbReference type="Proteomes" id="UP000054630">
    <property type="component" value="Unassembled WGS sequence"/>
</dbReference>
<dbReference type="EMBL" id="JYDL01000015">
    <property type="protein sequence ID" value="KRX24928.1"/>
    <property type="molecule type" value="Genomic_DNA"/>
</dbReference>
<evidence type="ECO:0000313" key="1">
    <source>
        <dbReference type="EMBL" id="KRX24928.1"/>
    </source>
</evidence>
<dbReference type="OrthoDB" id="10519633at2759"/>